<feature type="binding site" evidence="11">
    <location>
        <position position="82"/>
    </location>
    <ligand>
        <name>S-adenosyl-L-methionine</name>
        <dbReference type="ChEBI" id="CHEBI:59789"/>
    </ligand>
</feature>
<protein>
    <recommendedName>
        <fullName evidence="6">Alpha N-terminal protein methyltransferase 1</fullName>
        <ecNumber evidence="5">2.1.1.244</ecNumber>
    </recommendedName>
    <alternativeName>
        <fullName evidence="7">X-Pro-Lys N-terminal protein methyltransferase 1</fullName>
    </alternativeName>
</protein>
<comment type="catalytic activity">
    <reaction evidence="8">
        <text>N-terminal L-seryl-L-prolyl-L-lysyl-[protein] + 3 S-adenosyl-L-methionine = N-terminal N,N,N-trimethyl-L-seryl-L-prolyl-L-lysyl-[protein] + 3 S-adenosyl-L-homocysteine + 3 H(+)</text>
        <dbReference type="Rhea" id="RHEA:54724"/>
        <dbReference type="Rhea" id="RHEA-COMP:13789"/>
        <dbReference type="Rhea" id="RHEA-COMP:13973"/>
        <dbReference type="ChEBI" id="CHEBI:15378"/>
        <dbReference type="ChEBI" id="CHEBI:57856"/>
        <dbReference type="ChEBI" id="CHEBI:59789"/>
        <dbReference type="ChEBI" id="CHEBI:138061"/>
        <dbReference type="ChEBI" id="CHEBI:138317"/>
        <dbReference type="EC" id="2.1.1.244"/>
    </reaction>
</comment>
<dbReference type="InterPro" id="IPR008576">
    <property type="entry name" value="MeTrfase_NTM1"/>
</dbReference>
<keyword evidence="2" id="KW-0489">Methyltransferase</keyword>
<comment type="caution">
    <text evidence="12">The sequence shown here is derived from an EMBL/GenBank/DDBJ whole genome shotgun (WGS) entry which is preliminary data.</text>
</comment>
<dbReference type="Proteomes" id="UP000224634">
    <property type="component" value="Unassembled WGS sequence"/>
</dbReference>
<evidence type="ECO:0000256" key="11">
    <source>
        <dbReference type="PIRSR" id="PIRSR016958-1"/>
    </source>
</evidence>
<feature type="binding site" evidence="11">
    <location>
        <position position="142"/>
    </location>
    <ligand>
        <name>S-adenosyl-L-methionine</name>
        <dbReference type="ChEBI" id="CHEBI:59789"/>
    </ligand>
</feature>
<evidence type="ECO:0000256" key="10">
    <source>
        <dbReference type="ARBA" id="ARBA00048167"/>
    </source>
</evidence>
<dbReference type="EC" id="2.1.1.244" evidence="5"/>
<dbReference type="PANTHER" id="PTHR12753:SF0">
    <property type="entry name" value="ALPHA N-TERMINAL PROTEIN METHYLTRANSFERASE 1"/>
    <property type="match status" value="1"/>
</dbReference>
<sequence>MSDNDNNSPRPDLHINHAGTIQYWNTIPATVDGMLGGYAQISTLDLRGSSAFLSKLRRLLPSSFGSSMTVQLGVDCGAGIGRVTNGLLSKICDVVDVVEPVEKFAAVVRTGKTMAEGKIGDIYVTGLQDWTPTKKYDLIWNQWCLDHLTDDQVVAYLIRCRGALSERGLVVIKENMNSVGCEDFYDDTDNTVTRAEESFVELFRRAGFAIVRAEEETGFPERLGLLRVKFFALRPEEP</sequence>
<comment type="catalytic activity">
    <reaction evidence="10">
        <text>N-terminal L-alanyl-L-prolyl-L-lysyl-[protein] + 3 S-adenosyl-L-methionine = N-terminal N,N,N-trimethyl-L-alanyl-L-prolyl-L-lysyl-[protein] + 3 S-adenosyl-L-homocysteine + 3 H(+)</text>
        <dbReference type="Rhea" id="RHEA:54712"/>
        <dbReference type="Rhea" id="RHEA-COMP:13785"/>
        <dbReference type="Rhea" id="RHEA-COMP:13971"/>
        <dbReference type="ChEBI" id="CHEBI:15378"/>
        <dbReference type="ChEBI" id="CHEBI:57856"/>
        <dbReference type="ChEBI" id="CHEBI:59789"/>
        <dbReference type="ChEBI" id="CHEBI:138057"/>
        <dbReference type="ChEBI" id="CHEBI:138315"/>
        <dbReference type="EC" id="2.1.1.244"/>
    </reaction>
</comment>
<evidence type="ECO:0000313" key="13">
    <source>
        <dbReference type="Proteomes" id="UP000224634"/>
    </source>
</evidence>
<evidence type="ECO:0000313" key="12">
    <source>
        <dbReference type="EMBL" id="PGH08763.1"/>
    </source>
</evidence>
<dbReference type="PANTHER" id="PTHR12753">
    <property type="entry name" value="AD-003 - RELATED"/>
    <property type="match status" value="1"/>
</dbReference>
<dbReference type="GO" id="GO:0032259">
    <property type="term" value="P:methylation"/>
    <property type="evidence" value="ECO:0007669"/>
    <property type="project" value="UniProtKB-KW"/>
</dbReference>
<comment type="catalytic activity">
    <reaction evidence="9">
        <text>N-terminal L-prolyl-L-prolyl-L-lysyl-[protein] + 2 S-adenosyl-L-methionine = N-terminal N,N-dimethyl-L-prolyl-L-prolyl-L-lysyl-[protein] + 2 S-adenosyl-L-homocysteine + 2 H(+)</text>
        <dbReference type="Rhea" id="RHEA:54736"/>
        <dbReference type="Rhea" id="RHEA-COMP:13787"/>
        <dbReference type="Rhea" id="RHEA-COMP:13974"/>
        <dbReference type="ChEBI" id="CHEBI:15378"/>
        <dbReference type="ChEBI" id="CHEBI:57856"/>
        <dbReference type="ChEBI" id="CHEBI:59789"/>
        <dbReference type="ChEBI" id="CHEBI:138059"/>
        <dbReference type="ChEBI" id="CHEBI:138318"/>
        <dbReference type="EC" id="2.1.1.244"/>
    </reaction>
</comment>
<dbReference type="STRING" id="1447883.A0A2B7XJ23"/>
<dbReference type="Gene3D" id="3.40.50.150">
    <property type="entry name" value="Vaccinia Virus protein VP39"/>
    <property type="match status" value="1"/>
</dbReference>
<feature type="binding site" evidence="11">
    <location>
        <begin position="127"/>
        <end position="128"/>
    </location>
    <ligand>
        <name>S-adenosyl-L-methionine</name>
        <dbReference type="ChEBI" id="CHEBI:59789"/>
    </ligand>
</feature>
<keyword evidence="13" id="KW-1185">Reference proteome</keyword>
<dbReference type="PIRSF" id="PIRSF016958">
    <property type="entry name" value="DUF858_MeTrfase_lik"/>
    <property type="match status" value="1"/>
</dbReference>
<dbReference type="Pfam" id="PF05891">
    <property type="entry name" value="Methyltransf_PK"/>
    <property type="match status" value="1"/>
</dbReference>
<dbReference type="GO" id="GO:0005737">
    <property type="term" value="C:cytoplasm"/>
    <property type="evidence" value="ECO:0007669"/>
    <property type="project" value="TreeGrafter"/>
</dbReference>
<evidence type="ECO:0000256" key="1">
    <source>
        <dbReference type="ARBA" id="ARBA00009059"/>
    </source>
</evidence>
<gene>
    <name evidence="12" type="ORF">AJ80_07801</name>
</gene>
<name>A0A2B7XJ23_POLH7</name>
<evidence type="ECO:0000256" key="4">
    <source>
        <dbReference type="ARBA" id="ARBA00022691"/>
    </source>
</evidence>
<evidence type="ECO:0000256" key="7">
    <source>
        <dbReference type="ARBA" id="ARBA00043129"/>
    </source>
</evidence>
<evidence type="ECO:0000256" key="8">
    <source>
        <dbReference type="ARBA" id="ARBA00047306"/>
    </source>
</evidence>
<keyword evidence="4 11" id="KW-0949">S-adenosyl-L-methionine</keyword>
<organism evidence="12 13">
    <name type="scientific">Polytolypa hystricis (strain UAMH7299)</name>
    <dbReference type="NCBI Taxonomy" id="1447883"/>
    <lineage>
        <taxon>Eukaryota</taxon>
        <taxon>Fungi</taxon>
        <taxon>Dikarya</taxon>
        <taxon>Ascomycota</taxon>
        <taxon>Pezizomycotina</taxon>
        <taxon>Eurotiomycetes</taxon>
        <taxon>Eurotiomycetidae</taxon>
        <taxon>Onygenales</taxon>
        <taxon>Onygenales incertae sedis</taxon>
        <taxon>Polytolypa</taxon>
    </lineage>
</organism>
<dbReference type="InterPro" id="IPR029063">
    <property type="entry name" value="SAM-dependent_MTases_sf"/>
</dbReference>
<dbReference type="SUPFAM" id="SSF53335">
    <property type="entry name" value="S-adenosyl-L-methionine-dependent methyltransferases"/>
    <property type="match status" value="1"/>
</dbReference>
<comment type="similarity">
    <text evidence="1">Belongs to the methyltransferase superfamily. NTM1 family.</text>
</comment>
<evidence type="ECO:0000256" key="3">
    <source>
        <dbReference type="ARBA" id="ARBA00022679"/>
    </source>
</evidence>
<evidence type="ECO:0000256" key="5">
    <source>
        <dbReference type="ARBA" id="ARBA00039112"/>
    </source>
</evidence>
<dbReference type="EMBL" id="PDNA01000157">
    <property type="protein sequence ID" value="PGH08763.1"/>
    <property type="molecule type" value="Genomic_DNA"/>
</dbReference>
<dbReference type="GO" id="GO:0071885">
    <property type="term" value="F:N-terminal protein N-methyltransferase activity"/>
    <property type="evidence" value="ECO:0007669"/>
    <property type="project" value="UniProtKB-EC"/>
</dbReference>
<dbReference type="AlphaFoldDB" id="A0A2B7XJ23"/>
<evidence type="ECO:0000256" key="2">
    <source>
        <dbReference type="ARBA" id="ARBA00022603"/>
    </source>
</evidence>
<evidence type="ECO:0000256" key="6">
    <source>
        <dbReference type="ARBA" id="ARBA00039449"/>
    </source>
</evidence>
<feature type="binding site" evidence="11">
    <location>
        <position position="77"/>
    </location>
    <ligand>
        <name>S-adenosyl-L-methionine</name>
        <dbReference type="ChEBI" id="CHEBI:59789"/>
    </ligand>
</feature>
<reference evidence="12 13" key="1">
    <citation type="submission" date="2017-10" db="EMBL/GenBank/DDBJ databases">
        <title>Comparative genomics in systemic dimorphic fungi from Ajellomycetaceae.</title>
        <authorList>
            <person name="Munoz J.F."/>
            <person name="Mcewen J.G."/>
            <person name="Clay O.K."/>
            <person name="Cuomo C.A."/>
        </authorList>
    </citation>
    <scope>NUCLEOTIDE SEQUENCE [LARGE SCALE GENOMIC DNA]</scope>
    <source>
        <strain evidence="12 13">UAMH7299</strain>
    </source>
</reference>
<proteinExistence type="inferred from homology"/>
<keyword evidence="3" id="KW-0808">Transferase</keyword>
<accession>A0A2B7XJ23</accession>
<dbReference type="OrthoDB" id="1298661at2759"/>
<evidence type="ECO:0000256" key="9">
    <source>
        <dbReference type="ARBA" id="ARBA00047885"/>
    </source>
</evidence>